<dbReference type="EMBL" id="PQXL01000132">
    <property type="protein sequence ID" value="THV50894.1"/>
    <property type="molecule type" value="Genomic_DNA"/>
</dbReference>
<name>A0A4S8RBW1_9HELO</name>
<dbReference type="SUPFAM" id="SSF51905">
    <property type="entry name" value="FAD/NAD(P)-binding domain"/>
    <property type="match status" value="1"/>
</dbReference>
<proteinExistence type="predicted"/>
<keyword evidence="1" id="KW-0285">Flavoprotein</keyword>
<protein>
    <recommendedName>
        <fullName evidence="6">FAD-binding domain-containing protein</fullName>
    </recommendedName>
</protein>
<dbReference type="Gene3D" id="3.50.50.60">
    <property type="entry name" value="FAD/NAD(P)-binding domain"/>
    <property type="match status" value="1"/>
</dbReference>
<dbReference type="PRINTS" id="PR00420">
    <property type="entry name" value="RNGMNOXGNASE"/>
</dbReference>
<keyword evidence="5" id="KW-1185">Reference proteome</keyword>
<sequence length="411" mass="45473">MPEAPKFRISVIGSGPIGKLLLSSVAAHPRIEYTQFEAETLPLRPAFGYGIGPQTLATTKRLNPAIYKELHDQCLADPVWMEFHHGGEEDNHLHTIRVPEGEVFGRIGRDELMVMLDAFGPKDTPIQYGKKLKSVKKSTDGELTLTFEDGGEDHANALWACDGMNSLCRKFVQGEDYIPAAYSGHVTFRGKVESSKIEAEIGKRFTTDTSMFLGIKGWHVLTFPIDGGKYVNIAAFSMEEVQKKRGRNYVTTTDELLTYFPGANSKVRKFLRLLNDQPGGCVCLELTHMQTLGTFTNQSLCMTSFGDSANGMLPHIGGSMATGFIGVTTFLHEELNPRIHALNPNASNAEIAEVLTEASIAYERKHKPLAQKLVDYSREQGFVFSGGVTDAEELARRARFLWKADSYNATV</sequence>
<evidence type="ECO:0000256" key="3">
    <source>
        <dbReference type="ARBA" id="ARBA00023002"/>
    </source>
</evidence>
<dbReference type="InterPro" id="IPR051104">
    <property type="entry name" value="FAD_monoxygenase"/>
</dbReference>
<dbReference type="Proteomes" id="UP000308671">
    <property type="component" value="Unassembled WGS sequence"/>
</dbReference>
<dbReference type="GO" id="GO:0044550">
    <property type="term" value="P:secondary metabolite biosynthetic process"/>
    <property type="evidence" value="ECO:0007669"/>
    <property type="project" value="TreeGrafter"/>
</dbReference>
<dbReference type="AlphaFoldDB" id="A0A4S8RBW1"/>
<keyword evidence="2" id="KW-0274">FAD</keyword>
<gene>
    <name evidence="4" type="ORF">BGAL_0132g00260</name>
</gene>
<dbReference type="PANTHER" id="PTHR46720">
    <property type="entry name" value="HYDROXYLASE, PUTATIVE (AFU_ORTHOLOGUE AFUA_3G01460)-RELATED"/>
    <property type="match status" value="1"/>
</dbReference>
<evidence type="ECO:0000313" key="4">
    <source>
        <dbReference type="EMBL" id="THV50894.1"/>
    </source>
</evidence>
<dbReference type="PANTHER" id="PTHR46720:SF3">
    <property type="entry name" value="FAD-BINDING DOMAIN-CONTAINING PROTEIN-RELATED"/>
    <property type="match status" value="1"/>
</dbReference>
<reference evidence="4 5" key="1">
    <citation type="submission" date="2017-12" db="EMBL/GenBank/DDBJ databases">
        <title>Comparative genomics of Botrytis spp.</title>
        <authorList>
            <person name="Valero-Jimenez C.A."/>
            <person name="Tapia P."/>
            <person name="Veloso J."/>
            <person name="Silva-Moreno E."/>
            <person name="Staats M."/>
            <person name="Valdes J.H."/>
            <person name="Van Kan J.A.L."/>
        </authorList>
    </citation>
    <scope>NUCLEOTIDE SEQUENCE [LARGE SCALE GENOMIC DNA]</scope>
    <source>
        <strain evidence="4 5">MUCL435</strain>
    </source>
</reference>
<keyword evidence="3" id="KW-0560">Oxidoreductase</keyword>
<evidence type="ECO:0008006" key="6">
    <source>
        <dbReference type="Google" id="ProtNLM"/>
    </source>
</evidence>
<organism evidence="4 5">
    <name type="scientific">Botrytis galanthina</name>
    <dbReference type="NCBI Taxonomy" id="278940"/>
    <lineage>
        <taxon>Eukaryota</taxon>
        <taxon>Fungi</taxon>
        <taxon>Dikarya</taxon>
        <taxon>Ascomycota</taxon>
        <taxon>Pezizomycotina</taxon>
        <taxon>Leotiomycetes</taxon>
        <taxon>Helotiales</taxon>
        <taxon>Sclerotiniaceae</taxon>
        <taxon>Botrytis</taxon>
    </lineage>
</organism>
<evidence type="ECO:0000313" key="5">
    <source>
        <dbReference type="Proteomes" id="UP000308671"/>
    </source>
</evidence>
<accession>A0A4S8RBW1</accession>
<dbReference type="OrthoDB" id="4215871at2759"/>
<dbReference type="InterPro" id="IPR036188">
    <property type="entry name" value="FAD/NAD-bd_sf"/>
</dbReference>
<dbReference type="GO" id="GO:0016491">
    <property type="term" value="F:oxidoreductase activity"/>
    <property type="evidence" value="ECO:0007669"/>
    <property type="project" value="UniProtKB-KW"/>
</dbReference>
<evidence type="ECO:0000256" key="1">
    <source>
        <dbReference type="ARBA" id="ARBA00022630"/>
    </source>
</evidence>
<evidence type="ECO:0000256" key="2">
    <source>
        <dbReference type="ARBA" id="ARBA00022827"/>
    </source>
</evidence>
<comment type="caution">
    <text evidence="4">The sequence shown here is derived from an EMBL/GenBank/DDBJ whole genome shotgun (WGS) entry which is preliminary data.</text>
</comment>